<dbReference type="OrthoDB" id="511546at2"/>
<gene>
    <name evidence="3" type="ORF">CI1B_44400</name>
</gene>
<accession>A0A508TCP8</accession>
<feature type="signal peptide" evidence="1">
    <location>
        <begin position="1"/>
        <end position="21"/>
    </location>
</feature>
<keyword evidence="4" id="KW-1185">Reference proteome</keyword>
<dbReference type="CDD" id="cd20750">
    <property type="entry name" value="cyt_c_I"/>
    <property type="match status" value="1"/>
</dbReference>
<dbReference type="InterPro" id="IPR038142">
    <property type="entry name" value="Cytochrome_P460_sp"/>
</dbReference>
<organism evidence="3 4">
    <name type="scientific">Bradyrhizobium ivorense</name>
    <dbReference type="NCBI Taxonomy" id="2511166"/>
    <lineage>
        <taxon>Bacteria</taxon>
        <taxon>Pseudomonadati</taxon>
        <taxon>Pseudomonadota</taxon>
        <taxon>Alphaproteobacteria</taxon>
        <taxon>Hyphomicrobiales</taxon>
        <taxon>Nitrobacteraceae</taxon>
        <taxon>Bradyrhizobium</taxon>
    </lineage>
</organism>
<feature type="chain" id="PRO_5021440151" description="Cytochrome P460 domain-containing protein" evidence="1">
    <location>
        <begin position="22"/>
        <end position="193"/>
    </location>
</feature>
<feature type="domain" description="Cytochrome P460" evidence="2">
    <location>
        <begin position="50"/>
        <end position="184"/>
    </location>
</feature>
<proteinExistence type="predicted"/>
<evidence type="ECO:0000256" key="1">
    <source>
        <dbReference type="SAM" id="SignalP"/>
    </source>
</evidence>
<dbReference type="EMBL" id="CAADFC020000016">
    <property type="protein sequence ID" value="VIO72793.1"/>
    <property type="molecule type" value="Genomic_DNA"/>
</dbReference>
<sequence length="193" mass="20880">MRTIQAAGVAIVMFVAIAAVAKHTSVGASAQAAISGSRPAVDSEGHLHVPEDYRQTYQFLGSWAIAADDGRGSKEIHVVYASPGTIDAFQKDQRFPDGAVLVKEVFKTATGELTTGTVSHADALKGWFVMVKDATNRYPGNALWGDGWGWSWFNAADPSKTTTINYKAECRTCHVPARASDWVYLDGYPSLKR</sequence>
<name>A0A508TCP8_9BRAD</name>
<dbReference type="AlphaFoldDB" id="A0A508TCP8"/>
<dbReference type="InterPro" id="IPR032033">
    <property type="entry name" value="Cytochrome_P460"/>
</dbReference>
<evidence type="ECO:0000313" key="3">
    <source>
        <dbReference type="EMBL" id="VIO72793.1"/>
    </source>
</evidence>
<dbReference type="RefSeq" id="WP_139861612.1">
    <property type="nucleotide sequence ID" value="NZ_CAADFC020000016.1"/>
</dbReference>
<dbReference type="Pfam" id="PF16694">
    <property type="entry name" value="Cytochrome_P460"/>
    <property type="match status" value="1"/>
</dbReference>
<keyword evidence="1" id="KW-0732">Signal</keyword>
<evidence type="ECO:0000259" key="2">
    <source>
        <dbReference type="Pfam" id="PF16694"/>
    </source>
</evidence>
<comment type="caution">
    <text evidence="3">The sequence shown here is derived from an EMBL/GenBank/DDBJ whole genome shotgun (WGS) entry which is preliminary data.</text>
</comment>
<dbReference type="Proteomes" id="UP000328092">
    <property type="component" value="Unassembled WGS sequence"/>
</dbReference>
<protein>
    <recommendedName>
        <fullName evidence="2">Cytochrome P460 domain-containing protein</fullName>
    </recommendedName>
</protein>
<reference evidence="3" key="1">
    <citation type="submission" date="2019-02" db="EMBL/GenBank/DDBJ databases">
        <authorList>
            <person name="Pothier F.J."/>
        </authorList>
    </citation>
    <scope>NUCLEOTIDE SEQUENCE</scope>
    <source>
        <strain evidence="3">CI-1B</strain>
    </source>
</reference>
<evidence type="ECO:0000313" key="4">
    <source>
        <dbReference type="Proteomes" id="UP000328092"/>
    </source>
</evidence>
<dbReference type="Gene3D" id="3.50.70.20">
    <property type="entry name" value="Cytochrome P460"/>
    <property type="match status" value="1"/>
</dbReference>